<feature type="region of interest" description="Disordered" evidence="7">
    <location>
        <begin position="147"/>
        <end position="170"/>
    </location>
</feature>
<dbReference type="InterPro" id="IPR009292">
    <property type="entry name" value="RRP36"/>
</dbReference>
<evidence type="ECO:0000256" key="6">
    <source>
        <dbReference type="RuleBase" id="RU368027"/>
    </source>
</evidence>
<proteinExistence type="inferred from homology"/>
<keyword evidence="6" id="KW-0687">Ribonucleoprotein</keyword>
<evidence type="ECO:0000256" key="5">
    <source>
        <dbReference type="ARBA" id="ARBA00023242"/>
    </source>
</evidence>
<evidence type="ECO:0000256" key="7">
    <source>
        <dbReference type="SAM" id="MobiDB-lite"/>
    </source>
</evidence>
<dbReference type="Proteomes" id="UP001152798">
    <property type="component" value="Chromosome 1"/>
</dbReference>
<evidence type="ECO:0000256" key="1">
    <source>
        <dbReference type="ARBA" id="ARBA00004604"/>
    </source>
</evidence>
<protein>
    <recommendedName>
        <fullName evidence="6">rRNA biogenesis protein RRP36</fullName>
    </recommendedName>
</protein>
<dbReference type="GO" id="GO:0005730">
    <property type="term" value="C:nucleolus"/>
    <property type="evidence" value="ECO:0007669"/>
    <property type="project" value="UniProtKB-SubCell"/>
</dbReference>
<keyword evidence="3 6" id="KW-0690">Ribosome biogenesis</keyword>
<accession>A0A9P0E438</accession>
<evidence type="ECO:0000313" key="9">
    <source>
        <dbReference type="Proteomes" id="UP001152798"/>
    </source>
</evidence>
<evidence type="ECO:0000256" key="4">
    <source>
        <dbReference type="ARBA" id="ARBA00022552"/>
    </source>
</evidence>
<comment type="function">
    <text evidence="6">Component of the 90S pre-ribosome involved in the maturation of rRNAs. Required for early cleavages of the pre-RNAs in the 40S ribosomal subunit maturation pathway.</text>
</comment>
<dbReference type="OrthoDB" id="6630382at2759"/>
<evidence type="ECO:0000313" key="8">
    <source>
        <dbReference type="EMBL" id="CAH1391972.1"/>
    </source>
</evidence>
<keyword evidence="5 6" id="KW-0539">Nucleus</keyword>
<sequence>MSSQVYSKLQAVEMDFWRRCLGVKMMDRIRFDSAFGEFNEKAFNSQYGFLEKIKKREKFKLKHQLKRETDPEEIGKIQYLLTRIKNQEREKKRRVIKEKIIEENKQKFAQAVFAGENPTFPSKKEQLAEEVLLNFKHLNSKGKLSKYLSKKQKKMSKHKKELDESNNSLN</sequence>
<keyword evidence="9" id="KW-1185">Reference proteome</keyword>
<dbReference type="EMBL" id="OV725077">
    <property type="protein sequence ID" value="CAH1391972.1"/>
    <property type="molecule type" value="Genomic_DNA"/>
</dbReference>
<dbReference type="GO" id="GO:0000462">
    <property type="term" value="P:maturation of SSU-rRNA from tricistronic rRNA transcript (SSU-rRNA, 5.8S rRNA, LSU-rRNA)"/>
    <property type="evidence" value="ECO:0007669"/>
    <property type="project" value="TreeGrafter"/>
</dbReference>
<comment type="subunit">
    <text evidence="6">Associates with 90S and pre-40S pre-ribosomal particles.</text>
</comment>
<keyword evidence="4 6" id="KW-0698">rRNA processing</keyword>
<evidence type="ECO:0000256" key="2">
    <source>
        <dbReference type="ARBA" id="ARBA00009418"/>
    </source>
</evidence>
<organism evidence="8 9">
    <name type="scientific">Nezara viridula</name>
    <name type="common">Southern green stink bug</name>
    <name type="synonym">Cimex viridulus</name>
    <dbReference type="NCBI Taxonomy" id="85310"/>
    <lineage>
        <taxon>Eukaryota</taxon>
        <taxon>Metazoa</taxon>
        <taxon>Ecdysozoa</taxon>
        <taxon>Arthropoda</taxon>
        <taxon>Hexapoda</taxon>
        <taxon>Insecta</taxon>
        <taxon>Pterygota</taxon>
        <taxon>Neoptera</taxon>
        <taxon>Paraneoptera</taxon>
        <taxon>Hemiptera</taxon>
        <taxon>Heteroptera</taxon>
        <taxon>Panheteroptera</taxon>
        <taxon>Pentatomomorpha</taxon>
        <taxon>Pentatomoidea</taxon>
        <taxon>Pentatomidae</taxon>
        <taxon>Pentatominae</taxon>
        <taxon>Nezara</taxon>
    </lineage>
</organism>
<reference evidence="8" key="1">
    <citation type="submission" date="2022-01" db="EMBL/GenBank/DDBJ databases">
        <authorList>
            <person name="King R."/>
        </authorList>
    </citation>
    <scope>NUCLEOTIDE SEQUENCE</scope>
</reference>
<name>A0A9P0E438_NEZVI</name>
<comment type="subcellular location">
    <subcellularLocation>
        <location evidence="1 6">Nucleus</location>
        <location evidence="1 6">Nucleolus</location>
    </subcellularLocation>
</comment>
<dbReference type="AlphaFoldDB" id="A0A9P0E438"/>
<evidence type="ECO:0000256" key="3">
    <source>
        <dbReference type="ARBA" id="ARBA00022517"/>
    </source>
</evidence>
<feature type="compositionally biased region" description="Basic residues" evidence="7">
    <location>
        <begin position="147"/>
        <end position="159"/>
    </location>
</feature>
<dbReference type="Pfam" id="PF06102">
    <property type="entry name" value="RRP36"/>
    <property type="match status" value="1"/>
</dbReference>
<dbReference type="PANTHER" id="PTHR21738:SF0">
    <property type="entry name" value="RIBOSOMAL RNA PROCESSING PROTEIN 36 HOMOLOG"/>
    <property type="match status" value="1"/>
</dbReference>
<gene>
    <name evidence="8" type="ORF">NEZAVI_LOCUS2886</name>
</gene>
<dbReference type="GO" id="GO:0030686">
    <property type="term" value="C:90S preribosome"/>
    <property type="evidence" value="ECO:0007669"/>
    <property type="project" value="TreeGrafter"/>
</dbReference>
<dbReference type="PANTHER" id="PTHR21738">
    <property type="entry name" value="RIBOSOMAL RNA PROCESSING PROTEIN 36 HOMOLOG"/>
    <property type="match status" value="1"/>
</dbReference>
<comment type="similarity">
    <text evidence="2 6">Belongs to the RRP36 family.</text>
</comment>